<protein>
    <recommendedName>
        <fullName evidence="1">Pyridoxamine 5'-phosphate oxidase N-terminal domain-containing protein</fullName>
    </recommendedName>
</protein>
<feature type="domain" description="Pyridoxamine 5'-phosphate oxidase N-terminal" evidence="1">
    <location>
        <begin position="10"/>
        <end position="89"/>
    </location>
</feature>
<dbReference type="Gene3D" id="2.30.110.10">
    <property type="entry name" value="Electron Transport, Fmn-binding Protein, Chain A"/>
    <property type="match status" value="1"/>
</dbReference>
<reference evidence="2 3" key="1">
    <citation type="journal article" date="2016" name="Front. Microbiol.">
        <title>Microevolution Analysis of Bacillus coahuilensis Unveils Differences in Phosphorus Acquisition Strategies and Their Regulation.</title>
        <authorList>
            <person name="Gomez-Lunar Z."/>
            <person name="Hernandez-Gonzalez I."/>
            <person name="Rodriguez-Torres M.D."/>
            <person name="Souza V."/>
            <person name="Olmedo-Alvarez G."/>
        </authorList>
    </citation>
    <scope>NUCLEOTIDE SEQUENCE [LARGE SCALE GENOMIC DNA]</scope>
    <source>
        <strain evidence="3">p1.1.43</strain>
    </source>
</reference>
<dbReference type="RefSeq" id="WP_059350671.1">
    <property type="nucleotide sequence ID" value="NZ_LDYG01000021.1"/>
</dbReference>
<keyword evidence="3" id="KW-1185">Reference proteome</keyword>
<dbReference type="Proteomes" id="UP000074108">
    <property type="component" value="Unassembled WGS sequence"/>
</dbReference>
<comment type="caution">
    <text evidence="2">The sequence shown here is derived from an EMBL/GenBank/DDBJ whole genome shotgun (WGS) entry which is preliminary data.</text>
</comment>
<evidence type="ECO:0000259" key="1">
    <source>
        <dbReference type="Pfam" id="PF01243"/>
    </source>
</evidence>
<sequence length="151" mass="17018">MANRVEDRLSQELFDCFQSERFVTVATVDKDTGGPAVTSLSWVIAKDEKTLYLAVDKKSRMVENIQQHASMAVNVLANETSYTITGLSKIKEETLNGVPLKLALLELSVNEVRDVMFYGSKIVQYPEYDKTYDKKAAEKLDIQVMKAMKEA</sequence>
<accession>A0A147KAE1</accession>
<organism evidence="2 3">
    <name type="scientific">Bacillus coahuilensis p1.1.43</name>
    <dbReference type="NCBI Taxonomy" id="1150625"/>
    <lineage>
        <taxon>Bacteria</taxon>
        <taxon>Bacillati</taxon>
        <taxon>Bacillota</taxon>
        <taxon>Bacilli</taxon>
        <taxon>Bacillales</taxon>
        <taxon>Bacillaceae</taxon>
        <taxon>Bacillus</taxon>
    </lineage>
</organism>
<dbReference type="AlphaFoldDB" id="A0A147KAE1"/>
<dbReference type="InterPro" id="IPR012349">
    <property type="entry name" value="Split_barrel_FMN-bd"/>
</dbReference>
<dbReference type="NCBIfam" id="NF005232">
    <property type="entry name" value="PRK06733.1"/>
    <property type="match status" value="1"/>
</dbReference>
<dbReference type="PATRIC" id="fig|1150625.3.peg.1135"/>
<proteinExistence type="predicted"/>
<dbReference type="STRING" id="1150625.Q75_05410"/>
<dbReference type="InterPro" id="IPR011576">
    <property type="entry name" value="Pyridox_Oxase_N"/>
</dbReference>
<dbReference type="Pfam" id="PF01243">
    <property type="entry name" value="PNPOx_N"/>
    <property type="match status" value="1"/>
</dbReference>
<evidence type="ECO:0000313" key="3">
    <source>
        <dbReference type="Proteomes" id="UP000074108"/>
    </source>
</evidence>
<dbReference type="SUPFAM" id="SSF50475">
    <property type="entry name" value="FMN-binding split barrel"/>
    <property type="match status" value="1"/>
</dbReference>
<dbReference type="EMBL" id="LDYG01000021">
    <property type="protein sequence ID" value="KUP07664.1"/>
    <property type="molecule type" value="Genomic_DNA"/>
</dbReference>
<evidence type="ECO:0000313" key="2">
    <source>
        <dbReference type="EMBL" id="KUP07664.1"/>
    </source>
</evidence>
<name>A0A147KAE1_9BACI</name>
<gene>
    <name evidence="2" type="ORF">Q75_05410</name>
</gene>